<dbReference type="AlphaFoldDB" id="A0AA96LEZ1"/>
<dbReference type="EMBL" id="CP130318">
    <property type="protein sequence ID" value="WNQ10397.1"/>
    <property type="molecule type" value="Genomic_DNA"/>
</dbReference>
<accession>A0AA96LEZ1</accession>
<dbReference type="Proteomes" id="UP001305702">
    <property type="component" value="Chromosome"/>
</dbReference>
<organism evidence="1 2">
    <name type="scientific">Paenibacillus aurantius</name>
    <dbReference type="NCBI Taxonomy" id="2918900"/>
    <lineage>
        <taxon>Bacteria</taxon>
        <taxon>Bacillati</taxon>
        <taxon>Bacillota</taxon>
        <taxon>Bacilli</taxon>
        <taxon>Bacillales</taxon>
        <taxon>Paenibacillaceae</taxon>
        <taxon>Paenibacillus</taxon>
    </lineage>
</organism>
<sequence>MKRNGLTSCASLELLVSMLVEAQHKIHAKDLAEFKLNSRTIQWNIVELVDRERIRHSFHVDEVKHLEWFHVEPAEYSQRYRVGGRMELSLSRLPGDDMVVEPWAGGELLLPRSILNTRPVLTIPTSREHVLIQVRRQLLKWVPERSRDILPVSALY</sequence>
<dbReference type="KEGG" id="paun:MJA45_22665"/>
<reference evidence="1 2" key="1">
    <citation type="submission" date="2022-02" db="EMBL/GenBank/DDBJ databases">
        <title>Paenibacillus sp. MBLB1776 Whole Genome Shotgun Sequencing.</title>
        <authorList>
            <person name="Hwang C.Y."/>
            <person name="Cho E.-S."/>
            <person name="Seo M.-J."/>
        </authorList>
    </citation>
    <scope>NUCLEOTIDE SEQUENCE [LARGE SCALE GENOMIC DNA]</scope>
    <source>
        <strain evidence="1 2">MBLB1776</strain>
    </source>
</reference>
<name>A0AA96LEZ1_9BACL</name>
<dbReference type="RefSeq" id="WP_315604171.1">
    <property type="nucleotide sequence ID" value="NZ_CP130318.1"/>
</dbReference>
<gene>
    <name evidence="1" type="ORF">MJA45_22665</name>
</gene>
<proteinExistence type="predicted"/>
<evidence type="ECO:0000313" key="1">
    <source>
        <dbReference type="EMBL" id="WNQ10397.1"/>
    </source>
</evidence>
<protein>
    <submittedName>
        <fullName evidence="1">Uncharacterized protein</fullName>
    </submittedName>
</protein>
<keyword evidence="2" id="KW-1185">Reference proteome</keyword>
<evidence type="ECO:0000313" key="2">
    <source>
        <dbReference type="Proteomes" id="UP001305702"/>
    </source>
</evidence>